<dbReference type="FunFam" id="3.30.390.30:FF:000001">
    <property type="entry name" value="Dihydrolipoyl dehydrogenase"/>
    <property type="match status" value="1"/>
</dbReference>
<dbReference type="PANTHER" id="PTHR22912">
    <property type="entry name" value="DISULFIDE OXIDOREDUCTASE"/>
    <property type="match status" value="1"/>
</dbReference>
<dbReference type="AlphaFoldDB" id="A0A382U5I3"/>
<keyword evidence="5" id="KW-0560">Oxidoreductase</keyword>
<gene>
    <name evidence="9" type="ORF">METZ01_LOCUS381812</name>
</gene>
<feature type="non-terminal residue" evidence="9">
    <location>
        <position position="1"/>
    </location>
</feature>
<proteinExistence type="inferred from homology"/>
<evidence type="ECO:0000256" key="5">
    <source>
        <dbReference type="ARBA" id="ARBA00023002"/>
    </source>
</evidence>
<dbReference type="InterPro" id="IPR004099">
    <property type="entry name" value="Pyr_nucl-diS_OxRdtase_dimer"/>
</dbReference>
<keyword evidence="4" id="KW-0274">FAD</keyword>
<evidence type="ECO:0000259" key="8">
    <source>
        <dbReference type="Pfam" id="PF07992"/>
    </source>
</evidence>
<comment type="similarity">
    <text evidence="2">Belongs to the class-I pyridine nucleotide-disulfide oxidoreductase family.</text>
</comment>
<feature type="domain" description="FAD/NAD(P)-binding" evidence="8">
    <location>
        <begin position="1"/>
        <end position="190"/>
    </location>
</feature>
<evidence type="ECO:0000256" key="4">
    <source>
        <dbReference type="ARBA" id="ARBA00022827"/>
    </source>
</evidence>
<dbReference type="Gene3D" id="3.30.390.30">
    <property type="match status" value="1"/>
</dbReference>
<dbReference type="InterPro" id="IPR036188">
    <property type="entry name" value="FAD/NAD-bd_sf"/>
</dbReference>
<dbReference type="InterPro" id="IPR016156">
    <property type="entry name" value="FAD/NAD-linked_Rdtase_dimer_sf"/>
</dbReference>
<evidence type="ECO:0000256" key="6">
    <source>
        <dbReference type="ARBA" id="ARBA00023027"/>
    </source>
</evidence>
<evidence type="ECO:0000256" key="2">
    <source>
        <dbReference type="ARBA" id="ARBA00007532"/>
    </source>
</evidence>
<name>A0A382U5I3_9ZZZZ</name>
<evidence type="ECO:0000256" key="1">
    <source>
        <dbReference type="ARBA" id="ARBA00001974"/>
    </source>
</evidence>
<feature type="domain" description="Pyridine nucleotide-disulphide oxidoreductase dimerisation" evidence="7">
    <location>
        <begin position="209"/>
        <end position="295"/>
    </location>
</feature>
<dbReference type="Pfam" id="PF07992">
    <property type="entry name" value="Pyr_redox_2"/>
    <property type="match status" value="1"/>
</dbReference>
<dbReference type="InterPro" id="IPR023753">
    <property type="entry name" value="FAD/NAD-binding_dom"/>
</dbReference>
<dbReference type="Gene3D" id="3.50.50.60">
    <property type="entry name" value="FAD/NAD(P)-binding domain"/>
    <property type="match status" value="2"/>
</dbReference>
<dbReference type="PANTHER" id="PTHR22912:SF151">
    <property type="entry name" value="DIHYDROLIPOYL DEHYDROGENASE, MITOCHONDRIAL"/>
    <property type="match status" value="1"/>
</dbReference>
<dbReference type="Pfam" id="PF02852">
    <property type="entry name" value="Pyr_redox_dim"/>
    <property type="match status" value="1"/>
</dbReference>
<dbReference type="SUPFAM" id="SSF51905">
    <property type="entry name" value="FAD/NAD(P)-binding domain"/>
    <property type="match status" value="1"/>
</dbReference>
<evidence type="ECO:0000256" key="3">
    <source>
        <dbReference type="ARBA" id="ARBA00022630"/>
    </source>
</evidence>
<keyword evidence="6" id="KW-0520">NAD</keyword>
<dbReference type="PRINTS" id="PR00411">
    <property type="entry name" value="PNDRDTASEI"/>
</dbReference>
<dbReference type="GO" id="GO:0006103">
    <property type="term" value="P:2-oxoglutarate metabolic process"/>
    <property type="evidence" value="ECO:0007669"/>
    <property type="project" value="TreeGrafter"/>
</dbReference>
<accession>A0A382U5I3</accession>
<organism evidence="9">
    <name type="scientific">marine metagenome</name>
    <dbReference type="NCBI Taxonomy" id="408172"/>
    <lineage>
        <taxon>unclassified sequences</taxon>
        <taxon>metagenomes</taxon>
        <taxon>ecological metagenomes</taxon>
    </lineage>
</organism>
<evidence type="ECO:0000259" key="7">
    <source>
        <dbReference type="Pfam" id="PF02852"/>
    </source>
</evidence>
<evidence type="ECO:0008006" key="10">
    <source>
        <dbReference type="Google" id="ProtNLM"/>
    </source>
</evidence>
<dbReference type="InterPro" id="IPR050151">
    <property type="entry name" value="Class-I_Pyr_Nuc-Dis_Oxidored"/>
</dbReference>
<keyword evidence="3" id="KW-0285">Flavoprotein</keyword>
<dbReference type="GO" id="GO:0050660">
    <property type="term" value="F:flavin adenine dinucleotide binding"/>
    <property type="evidence" value="ECO:0007669"/>
    <property type="project" value="TreeGrafter"/>
</dbReference>
<reference evidence="9" key="1">
    <citation type="submission" date="2018-05" db="EMBL/GenBank/DDBJ databases">
        <authorList>
            <person name="Lanie J.A."/>
            <person name="Ng W.-L."/>
            <person name="Kazmierczak K.M."/>
            <person name="Andrzejewski T.M."/>
            <person name="Davidsen T.M."/>
            <person name="Wayne K.J."/>
            <person name="Tettelin H."/>
            <person name="Glass J.I."/>
            <person name="Rusch D."/>
            <person name="Podicherti R."/>
            <person name="Tsui H.-C.T."/>
            <person name="Winkler M.E."/>
        </authorList>
    </citation>
    <scope>NUCLEOTIDE SEQUENCE</scope>
</reference>
<protein>
    <recommendedName>
        <fullName evidence="10">FAD/NAD(P)-binding domain-containing protein</fullName>
    </recommendedName>
</protein>
<dbReference type="GO" id="GO:0004148">
    <property type="term" value="F:dihydrolipoyl dehydrogenase (NADH) activity"/>
    <property type="evidence" value="ECO:0007669"/>
    <property type="project" value="TreeGrafter"/>
</dbReference>
<feature type="non-terminal residue" evidence="9">
    <location>
        <position position="296"/>
    </location>
</feature>
<dbReference type="EMBL" id="UINC01141302">
    <property type="protein sequence ID" value="SVD28958.1"/>
    <property type="molecule type" value="Genomic_DNA"/>
</dbReference>
<comment type="cofactor">
    <cofactor evidence="1">
        <name>FAD</name>
        <dbReference type="ChEBI" id="CHEBI:57692"/>
    </cofactor>
</comment>
<sequence length="296" mass="31205">RILLATGSAPVELPDLPFDGTHILGSTEALSLESVPARMVVIGAGAIGLEMGSVWSRLGTQVEIIEFMNAVLPGADAEISQQVQRTLKRQGMSFRLSTRATGADLDGDGIKLYVAGQEGENTTVECDCVLVAVGRRPQTEGLGLESAGVETTERGFVTVDDDYRTTVNGVFAIGDVTPGPMLAHKAEAEGLVAVERMAGMGSSVNYEAIPNIVYTHPEVASVGLSETAAQEADHQVRTGKYLFRANARAHSINCIDGFVKVVADAGTDRLLGVHIFGPQASHLIAEAVVAMEFRAS</sequence>
<evidence type="ECO:0000313" key="9">
    <source>
        <dbReference type="EMBL" id="SVD28958.1"/>
    </source>
</evidence>